<evidence type="ECO:0000313" key="2">
    <source>
        <dbReference type="Proteomes" id="UP001059663"/>
    </source>
</evidence>
<reference evidence="1" key="1">
    <citation type="submission" date="2021-11" db="EMBL/GenBank/DDBJ databases">
        <title>Study of the species diversity of bacterial strains isolated from a unique natural object - Shulgan-Tash cave (Bashkiria).</title>
        <authorList>
            <person name="Sazanova A.L."/>
            <person name="Chirak E.R."/>
            <person name="Safronova V.I."/>
        </authorList>
    </citation>
    <scope>NUCLEOTIDE SEQUENCE</scope>
    <source>
        <strain evidence="1">P1</strain>
    </source>
</reference>
<evidence type="ECO:0000313" key="1">
    <source>
        <dbReference type="EMBL" id="UUZ45242.1"/>
    </source>
</evidence>
<sequence>MVLTVPEWSDELNHFVEDVLGFRWFGSGGDVGKRRFYRPKRNFRTHAIGYSIVPGVAGLQHVGIEVENLDDVGVAYDLVQERGYPLMATLGRHTRDPVISFYSFTPSGFPLEYIQGRHRGQRGPPLRRGQARASLGVGAQVQPRRAQARDHVRPRVAGCSCLRWTHDSCSARCPGHRRTGRCAGARLGQPGHGQDVGRGRPRRGCGLGPRGRGRGDP</sequence>
<dbReference type="EMBL" id="CP087977">
    <property type="protein sequence ID" value="UUZ45242.1"/>
    <property type="molecule type" value="Genomic_DNA"/>
</dbReference>
<proteinExistence type="predicted"/>
<name>A0AC61U5B7_9MICO</name>
<organism evidence="1 2">
    <name type="scientific">Janibacter limosus</name>
    <dbReference type="NCBI Taxonomy" id="53458"/>
    <lineage>
        <taxon>Bacteria</taxon>
        <taxon>Bacillati</taxon>
        <taxon>Actinomycetota</taxon>
        <taxon>Actinomycetes</taxon>
        <taxon>Micrococcales</taxon>
        <taxon>Intrasporangiaceae</taxon>
        <taxon>Janibacter</taxon>
    </lineage>
</organism>
<dbReference type="Proteomes" id="UP001059663">
    <property type="component" value="Chromosome"/>
</dbReference>
<accession>A0AC61U5B7</accession>
<protein>
    <submittedName>
        <fullName evidence="1">VOC family protein</fullName>
    </submittedName>
</protein>
<gene>
    <name evidence="1" type="ORF">LP422_02995</name>
</gene>